<comment type="caution">
    <text evidence="1">The sequence shown here is derived from an EMBL/GenBank/DDBJ whole genome shotgun (WGS) entry which is preliminary data.</text>
</comment>
<dbReference type="EMBL" id="CAJVPJ010001704">
    <property type="protein sequence ID" value="CAG8601069.1"/>
    <property type="molecule type" value="Genomic_DNA"/>
</dbReference>
<evidence type="ECO:0000313" key="1">
    <source>
        <dbReference type="EMBL" id="CAG8601069.1"/>
    </source>
</evidence>
<evidence type="ECO:0000313" key="2">
    <source>
        <dbReference type="Proteomes" id="UP000789572"/>
    </source>
</evidence>
<keyword evidence="2" id="KW-1185">Reference proteome</keyword>
<dbReference type="OrthoDB" id="128308at2759"/>
<dbReference type="AlphaFoldDB" id="A0A9N9GEP4"/>
<sequence length="160" mass="19076">MLEKKDFLFVLTKLYGKKELIPLKNVQLYAQKHVLLLLGKRLRVNVKEYRKRLIVYSEFEHLMIQSTTGLWHTLDIRLEHNHQMVLPEQRRRFMASERELLEDVKAEIILPKRSDLKFVPCEQQNSLTVLLGSITIYTTFYIIRKVKATETLMLRSLLIH</sequence>
<protein>
    <submittedName>
        <fullName evidence="1">406_t:CDS:1</fullName>
    </submittedName>
</protein>
<gene>
    <name evidence="1" type="ORF">POCULU_LOCUS7466</name>
</gene>
<dbReference type="Proteomes" id="UP000789572">
    <property type="component" value="Unassembled WGS sequence"/>
</dbReference>
<name>A0A9N9GEP4_9GLOM</name>
<proteinExistence type="predicted"/>
<reference evidence="1" key="1">
    <citation type="submission" date="2021-06" db="EMBL/GenBank/DDBJ databases">
        <authorList>
            <person name="Kallberg Y."/>
            <person name="Tangrot J."/>
            <person name="Rosling A."/>
        </authorList>
    </citation>
    <scope>NUCLEOTIDE SEQUENCE</scope>
    <source>
        <strain evidence="1">IA702</strain>
    </source>
</reference>
<accession>A0A9N9GEP4</accession>
<organism evidence="1 2">
    <name type="scientific">Paraglomus occultum</name>
    <dbReference type="NCBI Taxonomy" id="144539"/>
    <lineage>
        <taxon>Eukaryota</taxon>
        <taxon>Fungi</taxon>
        <taxon>Fungi incertae sedis</taxon>
        <taxon>Mucoromycota</taxon>
        <taxon>Glomeromycotina</taxon>
        <taxon>Glomeromycetes</taxon>
        <taxon>Paraglomerales</taxon>
        <taxon>Paraglomeraceae</taxon>
        <taxon>Paraglomus</taxon>
    </lineage>
</organism>